<evidence type="ECO:0000256" key="1">
    <source>
        <dbReference type="ARBA" id="ARBA00001933"/>
    </source>
</evidence>
<gene>
    <name evidence="5" type="ORF">TRIP_D410097</name>
</gene>
<dbReference type="InterPro" id="IPR000821">
    <property type="entry name" value="Ala_racemase"/>
</dbReference>
<dbReference type="InterPro" id="IPR001608">
    <property type="entry name" value="Ala_racemase_N"/>
</dbReference>
<dbReference type="Gene3D" id="3.20.20.10">
    <property type="entry name" value="Alanine racemase"/>
    <property type="match status" value="1"/>
</dbReference>
<dbReference type="PANTHER" id="PTHR30511:SF3">
    <property type="entry name" value="LYSINE RACEMASE"/>
    <property type="match status" value="1"/>
</dbReference>
<protein>
    <submittedName>
        <fullName evidence="5">Amino acid racemase</fullName>
    </submittedName>
</protein>
<evidence type="ECO:0000256" key="3">
    <source>
        <dbReference type="ARBA" id="ARBA00023235"/>
    </source>
</evidence>
<feature type="domain" description="Alanine racemase N-terminal" evidence="4">
    <location>
        <begin position="7"/>
        <end position="225"/>
    </location>
</feature>
<sequence>MAYITFDIDKLRYNYNYLDKLFNKGKIEWSVVTKLLCGNKDYLNELYKMGVQQMCDSRISNLKSIKSIHSDITTIYIRPPANYNVSNVVKYADISLNTEEKTIRLLSEEAQRQNKIHKIIIMMELGELREGVLGEKLIEMYEKVYSLKNIEIIGLGVNLSCLYGILPSKEKLIQLIHYQKLIKKNFKKKLKYLSGGTSVTIHLIWDKTLPKGINHFRVGETLFFGTDVYESKEADFLQHNLFKLYAQIIEISEKPMQPEGEFGTNLEGKTFELDETLFGITSKRALVDVGLLDVAAEHIIPVDENISIVGATSDILVLDLGNNSQSYKVGDFIEFKLNYYSTLKLLNSKYIEKRIVSNL</sequence>
<evidence type="ECO:0000313" key="5">
    <source>
        <dbReference type="EMBL" id="VBB46834.1"/>
    </source>
</evidence>
<dbReference type="Pfam" id="PF01168">
    <property type="entry name" value="Ala_racemase_N"/>
    <property type="match status" value="1"/>
</dbReference>
<dbReference type="GO" id="GO:0005829">
    <property type="term" value="C:cytosol"/>
    <property type="evidence" value="ECO:0007669"/>
    <property type="project" value="TreeGrafter"/>
</dbReference>
<reference evidence="5" key="1">
    <citation type="submission" date="2018-07" db="EMBL/GenBank/DDBJ databases">
        <authorList>
            <consortium name="Genoscope - CEA"/>
            <person name="William W."/>
        </authorList>
    </citation>
    <scope>NUCLEOTIDE SEQUENCE</scope>
    <source>
        <strain evidence="5">IK1</strain>
    </source>
</reference>
<dbReference type="SUPFAM" id="SSF51419">
    <property type="entry name" value="PLP-binding barrel"/>
    <property type="match status" value="1"/>
</dbReference>
<evidence type="ECO:0000259" key="4">
    <source>
        <dbReference type="Pfam" id="PF01168"/>
    </source>
</evidence>
<dbReference type="EMBL" id="UPXZ01000036">
    <property type="protein sequence ID" value="VBB46834.1"/>
    <property type="molecule type" value="Genomic_DNA"/>
</dbReference>
<proteinExistence type="predicted"/>
<dbReference type="GO" id="GO:0008784">
    <property type="term" value="F:alanine racemase activity"/>
    <property type="evidence" value="ECO:0007669"/>
    <property type="project" value="TreeGrafter"/>
</dbReference>
<keyword evidence="2" id="KW-0663">Pyridoxal phosphate</keyword>
<organism evidence="5">
    <name type="scientific">uncultured Paludibacter sp</name>
    <dbReference type="NCBI Taxonomy" id="497635"/>
    <lineage>
        <taxon>Bacteria</taxon>
        <taxon>Pseudomonadati</taxon>
        <taxon>Bacteroidota</taxon>
        <taxon>Bacteroidia</taxon>
        <taxon>Bacteroidales</taxon>
        <taxon>Paludibacteraceae</taxon>
        <taxon>Paludibacter</taxon>
        <taxon>environmental samples</taxon>
    </lineage>
</organism>
<dbReference type="PANTHER" id="PTHR30511">
    <property type="entry name" value="ALANINE RACEMASE"/>
    <property type="match status" value="1"/>
</dbReference>
<name>A0A653AGM2_9BACT</name>
<comment type="cofactor">
    <cofactor evidence="1">
        <name>pyridoxal 5'-phosphate</name>
        <dbReference type="ChEBI" id="CHEBI:597326"/>
    </cofactor>
</comment>
<keyword evidence="3" id="KW-0413">Isomerase</keyword>
<accession>A0A653AGM2</accession>
<dbReference type="GO" id="GO:0030170">
    <property type="term" value="F:pyridoxal phosphate binding"/>
    <property type="evidence" value="ECO:0007669"/>
    <property type="project" value="TreeGrafter"/>
</dbReference>
<dbReference type="InterPro" id="IPR029066">
    <property type="entry name" value="PLP-binding_barrel"/>
</dbReference>
<evidence type="ECO:0000256" key="2">
    <source>
        <dbReference type="ARBA" id="ARBA00022898"/>
    </source>
</evidence>
<dbReference type="AlphaFoldDB" id="A0A653AGM2"/>